<evidence type="ECO:0000313" key="2">
    <source>
        <dbReference type="Proteomes" id="UP000031408"/>
    </source>
</evidence>
<reference evidence="1 2" key="1">
    <citation type="submission" date="2014-11" db="EMBL/GenBank/DDBJ databases">
        <title>Genome sequence of Flavihumibacter solisilvae 3-3.</title>
        <authorList>
            <person name="Zhou G."/>
            <person name="Li M."/>
            <person name="Wang G."/>
        </authorList>
    </citation>
    <scope>NUCLEOTIDE SEQUENCE [LARGE SCALE GENOMIC DNA]</scope>
    <source>
        <strain evidence="1 2">3-3</strain>
    </source>
</reference>
<dbReference type="Gene3D" id="2.40.160.60">
    <property type="entry name" value="Outer membrane protein transport protein (OMPP1/FadL/TodX)"/>
    <property type="match status" value="1"/>
</dbReference>
<organism evidence="1 2">
    <name type="scientific">Flavihumibacter solisilvae</name>
    <dbReference type="NCBI Taxonomy" id="1349421"/>
    <lineage>
        <taxon>Bacteria</taxon>
        <taxon>Pseudomonadati</taxon>
        <taxon>Bacteroidota</taxon>
        <taxon>Chitinophagia</taxon>
        <taxon>Chitinophagales</taxon>
        <taxon>Chitinophagaceae</taxon>
        <taxon>Flavihumibacter</taxon>
    </lineage>
</organism>
<keyword evidence="2" id="KW-1185">Reference proteome</keyword>
<name>A0A0C1LBY2_9BACT</name>
<protein>
    <submittedName>
        <fullName evidence="1">Uncharacterized protein</fullName>
    </submittedName>
</protein>
<dbReference type="EMBL" id="JSVC01000024">
    <property type="protein sequence ID" value="KIC93008.1"/>
    <property type="molecule type" value="Genomic_DNA"/>
</dbReference>
<comment type="caution">
    <text evidence="1">The sequence shown here is derived from an EMBL/GenBank/DDBJ whole genome shotgun (WGS) entry which is preliminary data.</text>
</comment>
<dbReference type="STRING" id="1349421.OI18_19855"/>
<proteinExistence type="predicted"/>
<dbReference type="Proteomes" id="UP000031408">
    <property type="component" value="Unassembled WGS sequence"/>
</dbReference>
<accession>A0A0C1LBY2</accession>
<gene>
    <name evidence="1" type="ORF">OI18_19855</name>
</gene>
<evidence type="ECO:0000313" key="1">
    <source>
        <dbReference type="EMBL" id="KIC93008.1"/>
    </source>
</evidence>
<sequence length="401" mass="43911">MVASVFDAQAQSGTNSVYSAYGIGDVQLRDYNGYSAMGGLGVALPSVTTLNDLNPASYGSMPFSRMRLELSFGGKSVRYSSGTQNIAAGDFTVQKAAMGFSLFRNWGTAFGIRRYSNVEYLTSGNRYLQGTSAKLTSTIEGNGGLYEYYLANGLTIKKHLSLGVSIGLLSGSVNRKESFLTAVDEGITVDKNSHYSNAIVRTGAQYKFTTGGLRWIAGATWQPGVSLQKLEDNVIADLAGNTLVEENARSTQFEYPSTWSAGLTMQRSYWKFGMDYITQNWNKVNYQGANFRTTTSGNIAAGVSYSKPRKTLFGTIDGPSYSFGFNRDLSYLVIDGQQVRSWAFTGGVSLPSATGFYHYHFALKAGQRGTNFYPLVKENFFEFNCNISLASILYRGGRKYD</sequence>
<dbReference type="AlphaFoldDB" id="A0A0C1LBY2"/>